<feature type="region of interest" description="Disordered" evidence="2">
    <location>
        <begin position="99"/>
        <end position="136"/>
    </location>
</feature>
<dbReference type="Pfam" id="PF00080">
    <property type="entry name" value="Sod_Cu"/>
    <property type="match status" value="1"/>
</dbReference>
<feature type="compositionally biased region" description="Polar residues" evidence="2">
    <location>
        <begin position="34"/>
        <end position="45"/>
    </location>
</feature>
<name>A0A5C6BYW9_9BACT</name>
<dbReference type="Gene3D" id="2.60.40.200">
    <property type="entry name" value="Superoxide dismutase, copper/zinc binding domain"/>
    <property type="match status" value="1"/>
</dbReference>
<accession>A0A5C6BYW9</accession>
<dbReference type="GO" id="GO:0004784">
    <property type="term" value="F:superoxide dismutase activity"/>
    <property type="evidence" value="ECO:0007669"/>
    <property type="project" value="UniProtKB-EC"/>
</dbReference>
<feature type="region of interest" description="Disordered" evidence="2">
    <location>
        <begin position="27"/>
        <end position="57"/>
    </location>
</feature>
<reference evidence="4 5" key="1">
    <citation type="journal article" date="2020" name="Antonie Van Leeuwenhoek">
        <title>Rhodopirellula heiligendammensis sp. nov., Rhodopirellula pilleata sp. nov., and Rhodopirellula solitaria sp. nov. isolated from natural or artificial marine surfaces in Northern Germany and California, USA, and emended description of the genus Rhodopirellula.</title>
        <authorList>
            <person name="Kallscheuer N."/>
            <person name="Wiegand S."/>
            <person name="Jogler M."/>
            <person name="Boedeker C."/>
            <person name="Peeters S.H."/>
            <person name="Rast P."/>
            <person name="Heuer A."/>
            <person name="Jetten M.S.M."/>
            <person name="Rohde M."/>
            <person name="Jogler C."/>
        </authorList>
    </citation>
    <scope>NUCLEOTIDE SEQUENCE [LARGE SCALE GENOMIC DNA]</scope>
    <source>
        <strain evidence="4 5">Poly21</strain>
    </source>
</reference>
<dbReference type="InterPro" id="IPR024134">
    <property type="entry name" value="SOD_Cu/Zn_/chaperone"/>
</dbReference>
<dbReference type="SUPFAM" id="SSF49329">
    <property type="entry name" value="Cu,Zn superoxide dismutase-like"/>
    <property type="match status" value="1"/>
</dbReference>
<dbReference type="InterPro" id="IPR036423">
    <property type="entry name" value="SOD-like_Cu/Zn_dom_sf"/>
</dbReference>
<comment type="similarity">
    <text evidence="1">Belongs to the Cu-Zn superoxide dismutase family.</text>
</comment>
<dbReference type="PROSITE" id="PS51257">
    <property type="entry name" value="PROKAR_LIPOPROTEIN"/>
    <property type="match status" value="1"/>
</dbReference>
<keyword evidence="5" id="KW-1185">Reference proteome</keyword>
<gene>
    <name evidence="4" type="primary">sodC</name>
    <name evidence="4" type="ORF">Poly21_36810</name>
</gene>
<dbReference type="RefSeq" id="WP_146408115.1">
    <property type="nucleotide sequence ID" value="NZ_SJPU01000002.1"/>
</dbReference>
<dbReference type="CDD" id="cd00305">
    <property type="entry name" value="Cu-Zn_Superoxide_Dismutase"/>
    <property type="match status" value="1"/>
</dbReference>
<organism evidence="4 5">
    <name type="scientific">Allorhodopirellula heiligendammensis</name>
    <dbReference type="NCBI Taxonomy" id="2714739"/>
    <lineage>
        <taxon>Bacteria</taxon>
        <taxon>Pseudomonadati</taxon>
        <taxon>Planctomycetota</taxon>
        <taxon>Planctomycetia</taxon>
        <taxon>Pirellulales</taxon>
        <taxon>Pirellulaceae</taxon>
        <taxon>Allorhodopirellula</taxon>
    </lineage>
</organism>
<dbReference type="Proteomes" id="UP000319908">
    <property type="component" value="Unassembled WGS sequence"/>
</dbReference>
<comment type="caution">
    <text evidence="4">The sequence shown here is derived from an EMBL/GenBank/DDBJ whole genome shotgun (WGS) entry which is preliminary data.</text>
</comment>
<proteinExistence type="inferred from homology"/>
<dbReference type="InterPro" id="IPR001424">
    <property type="entry name" value="SOD_Cu_Zn_dom"/>
</dbReference>
<evidence type="ECO:0000259" key="3">
    <source>
        <dbReference type="Pfam" id="PF00080"/>
    </source>
</evidence>
<evidence type="ECO:0000256" key="1">
    <source>
        <dbReference type="ARBA" id="ARBA00010457"/>
    </source>
</evidence>
<keyword evidence="4" id="KW-0560">Oxidoreductase</keyword>
<dbReference type="InterPro" id="IPR018152">
    <property type="entry name" value="SOD_Cu/Zn_BS"/>
</dbReference>
<feature type="compositionally biased region" description="Basic and acidic residues" evidence="2">
    <location>
        <begin position="105"/>
        <end position="118"/>
    </location>
</feature>
<sequence>MFHRLNSPSFLIIASVAFMTLGCEKSPDSAAVNPANSETTSQSPIAGTASDDVEDTTGQSDVAICRLEQIGGSGVTGTVNFTQLGDKVTVTGEVKGLKPGKHGFHVHESGDLSDKETGKSAGGHFNPTGQKHGKPTDAERHFGDLGNITADDQGVAKIEITDNVISLRGPNSIVGKSIVVHVGDDKFTQPTGDAGARAAFGLIEKKVAP</sequence>
<dbReference type="GO" id="GO:0005507">
    <property type="term" value="F:copper ion binding"/>
    <property type="evidence" value="ECO:0007669"/>
    <property type="project" value="InterPro"/>
</dbReference>
<evidence type="ECO:0000313" key="5">
    <source>
        <dbReference type="Proteomes" id="UP000319908"/>
    </source>
</evidence>
<dbReference type="PANTHER" id="PTHR10003">
    <property type="entry name" value="SUPEROXIDE DISMUTASE CU-ZN -RELATED"/>
    <property type="match status" value="1"/>
</dbReference>
<dbReference type="PRINTS" id="PR00068">
    <property type="entry name" value="CUZNDISMTASE"/>
</dbReference>
<evidence type="ECO:0000256" key="2">
    <source>
        <dbReference type="SAM" id="MobiDB-lite"/>
    </source>
</evidence>
<dbReference type="OrthoDB" id="9792957at2"/>
<dbReference type="EMBL" id="SJPU01000002">
    <property type="protein sequence ID" value="TWU16476.1"/>
    <property type="molecule type" value="Genomic_DNA"/>
</dbReference>
<evidence type="ECO:0000313" key="4">
    <source>
        <dbReference type="EMBL" id="TWU16476.1"/>
    </source>
</evidence>
<dbReference type="PROSITE" id="PS00087">
    <property type="entry name" value="SOD_CU_ZN_1"/>
    <property type="match status" value="1"/>
</dbReference>
<feature type="domain" description="Superoxide dismutase copper/zinc binding" evidence="3">
    <location>
        <begin position="75"/>
        <end position="203"/>
    </location>
</feature>
<dbReference type="EC" id="1.15.1.1" evidence="4"/>
<protein>
    <submittedName>
        <fullName evidence="4">Superoxide dismutase [Cu-Zn]</fullName>
        <ecNumber evidence="4">1.15.1.1</ecNumber>
    </submittedName>
</protein>
<dbReference type="AlphaFoldDB" id="A0A5C6BYW9"/>